<organism evidence="10 11">
    <name type="scientific">Candidatus Criblamydia sequanensis CRIB-18</name>
    <dbReference type="NCBI Taxonomy" id="1437425"/>
    <lineage>
        <taxon>Bacteria</taxon>
        <taxon>Pseudomonadati</taxon>
        <taxon>Chlamydiota</taxon>
        <taxon>Chlamydiia</taxon>
        <taxon>Parachlamydiales</taxon>
        <taxon>Candidatus Criblamydiaceae</taxon>
        <taxon>Candidatus Criblamydia</taxon>
    </lineage>
</organism>
<keyword evidence="3 8" id="KW-0436">Ligase</keyword>
<keyword evidence="8" id="KW-0028">Amino-acid biosynthesis</keyword>
<dbReference type="NCBIfam" id="NF009475">
    <property type="entry name" value="PRK12838.1"/>
    <property type="match status" value="1"/>
</dbReference>
<gene>
    <name evidence="8 10" type="primary">carA</name>
    <name evidence="10" type="ORF">CSEC_0345</name>
</gene>
<feature type="binding site" evidence="8">
    <location>
        <position position="312"/>
    </location>
    <ligand>
        <name>L-glutamine</name>
        <dbReference type="ChEBI" id="CHEBI:58359"/>
    </ligand>
</feature>
<dbReference type="PANTHER" id="PTHR43418">
    <property type="entry name" value="MULTIFUNCTIONAL TRYPTOPHAN BIOSYNTHESIS PROTEIN-RELATED"/>
    <property type="match status" value="1"/>
</dbReference>
<comment type="catalytic activity">
    <reaction evidence="7 8">
        <text>hydrogencarbonate + L-glutamine + 2 ATP + H2O = carbamoyl phosphate + L-glutamate + 2 ADP + phosphate + 2 H(+)</text>
        <dbReference type="Rhea" id="RHEA:18633"/>
        <dbReference type="ChEBI" id="CHEBI:15377"/>
        <dbReference type="ChEBI" id="CHEBI:15378"/>
        <dbReference type="ChEBI" id="CHEBI:17544"/>
        <dbReference type="ChEBI" id="CHEBI:29985"/>
        <dbReference type="ChEBI" id="CHEBI:30616"/>
        <dbReference type="ChEBI" id="CHEBI:43474"/>
        <dbReference type="ChEBI" id="CHEBI:58228"/>
        <dbReference type="ChEBI" id="CHEBI:58359"/>
        <dbReference type="ChEBI" id="CHEBI:456216"/>
        <dbReference type="EC" id="6.3.5.5"/>
    </reaction>
</comment>
<comment type="function">
    <text evidence="8">Small subunit of the glutamine-dependent carbamoyl phosphate synthetase (CPSase). CPSase catalyzes the formation of carbamoyl phosphate from the ammonia moiety of glutamine, carbonate, and phosphate donated by ATP, constituting the first step of 2 biosynthetic pathways, one leading to arginine and/or urea and the other to pyrimidine nucleotides. The small subunit (glutamine amidotransferase) binds and cleaves glutamine to supply the large subunit with the substrate ammonia.</text>
</comment>
<dbReference type="NCBIfam" id="TIGR01368">
    <property type="entry name" value="CPSaseIIsmall"/>
    <property type="match status" value="1"/>
</dbReference>
<evidence type="ECO:0000259" key="9">
    <source>
        <dbReference type="SMART" id="SM01097"/>
    </source>
</evidence>
<feature type="binding site" evidence="8">
    <location>
        <position position="72"/>
    </location>
    <ligand>
        <name>L-glutamine</name>
        <dbReference type="ChEBI" id="CHEBI:58359"/>
    </ligand>
</feature>
<dbReference type="PRINTS" id="PR00096">
    <property type="entry name" value="GATASE"/>
</dbReference>
<evidence type="ECO:0000313" key="10">
    <source>
        <dbReference type="EMBL" id="CDR33184.1"/>
    </source>
</evidence>
<feature type="binding site" evidence="8">
    <location>
        <position position="241"/>
    </location>
    <ligand>
        <name>L-glutamine</name>
        <dbReference type="ChEBI" id="CHEBI:58359"/>
    </ligand>
</feature>
<feature type="active site" evidence="8">
    <location>
        <position position="351"/>
    </location>
</feature>
<dbReference type="HAMAP" id="MF_01209">
    <property type="entry name" value="CPSase_S_chain"/>
    <property type="match status" value="1"/>
</dbReference>
<evidence type="ECO:0000256" key="6">
    <source>
        <dbReference type="ARBA" id="ARBA00022962"/>
    </source>
</evidence>
<evidence type="ECO:0000256" key="7">
    <source>
        <dbReference type="ARBA" id="ARBA00048816"/>
    </source>
</evidence>
<comment type="catalytic activity">
    <reaction evidence="8">
        <text>L-glutamine + H2O = L-glutamate + NH4(+)</text>
        <dbReference type="Rhea" id="RHEA:15889"/>
        <dbReference type="ChEBI" id="CHEBI:15377"/>
        <dbReference type="ChEBI" id="CHEBI:28938"/>
        <dbReference type="ChEBI" id="CHEBI:29985"/>
        <dbReference type="ChEBI" id="CHEBI:58359"/>
    </reaction>
</comment>
<dbReference type="InterPro" id="IPR050472">
    <property type="entry name" value="Anth_synth/Amidotransfase"/>
</dbReference>
<evidence type="ECO:0000256" key="5">
    <source>
        <dbReference type="ARBA" id="ARBA00022840"/>
    </source>
</evidence>
<dbReference type="AlphaFoldDB" id="A0A090DWB2"/>
<dbReference type="UniPathway" id="UPA00068">
    <property type="reaction ID" value="UER00171"/>
</dbReference>
<dbReference type="InterPro" id="IPR036480">
    <property type="entry name" value="CarbP_synth_ssu_N_sf"/>
</dbReference>
<dbReference type="EMBL" id="CCEJ010000001">
    <property type="protein sequence ID" value="CDR33184.1"/>
    <property type="molecule type" value="Genomic_DNA"/>
</dbReference>
<dbReference type="InterPro" id="IPR029062">
    <property type="entry name" value="Class_I_gatase-like"/>
</dbReference>
<dbReference type="OrthoDB" id="9804328at2"/>
<evidence type="ECO:0000256" key="2">
    <source>
        <dbReference type="ARBA" id="ARBA00007800"/>
    </source>
</evidence>
<comment type="caution">
    <text evidence="10">The sequence shown here is derived from an EMBL/GenBank/DDBJ whole genome shotgun (WGS) entry which is preliminary data.</text>
</comment>
<feature type="binding site" evidence="8">
    <location>
        <position position="239"/>
    </location>
    <ligand>
        <name>L-glutamine</name>
        <dbReference type="ChEBI" id="CHEBI:58359"/>
    </ligand>
</feature>
<dbReference type="EC" id="6.3.5.5" evidence="8"/>
<feature type="region of interest" description="CPSase" evidence="8">
    <location>
        <begin position="1"/>
        <end position="193"/>
    </location>
</feature>
<dbReference type="SMART" id="SM01097">
    <property type="entry name" value="CPSase_sm_chain"/>
    <property type="match status" value="1"/>
</dbReference>
<keyword evidence="8" id="KW-0055">Arginine biosynthesis</keyword>
<dbReference type="Gene3D" id="3.40.50.880">
    <property type="match status" value="1"/>
</dbReference>
<reference evidence="10" key="2">
    <citation type="submission" date="2014-09" db="EMBL/GenBank/DDBJ databases">
        <title>Criblamydia sequanensis harbors a mega-plasmid encoding arsenite resistance.</title>
        <authorList>
            <person name="Bertelli C."/>
            <person name="Goesmann A."/>
            <person name="Greub G."/>
        </authorList>
    </citation>
    <scope>NUCLEOTIDE SEQUENCE [LARGE SCALE GENOMIC DNA]</scope>
    <source>
        <strain evidence="10">CRIB-18</strain>
    </source>
</reference>
<evidence type="ECO:0000256" key="1">
    <source>
        <dbReference type="ARBA" id="ARBA00005077"/>
    </source>
</evidence>
<dbReference type="PROSITE" id="PS51273">
    <property type="entry name" value="GATASE_TYPE_1"/>
    <property type="match status" value="1"/>
</dbReference>
<keyword evidence="5 8" id="KW-0067">ATP-binding</keyword>
<evidence type="ECO:0000256" key="8">
    <source>
        <dbReference type="HAMAP-Rule" id="MF_01209"/>
    </source>
</evidence>
<evidence type="ECO:0000256" key="3">
    <source>
        <dbReference type="ARBA" id="ARBA00022598"/>
    </source>
</evidence>
<protein>
    <recommendedName>
        <fullName evidence="8">Carbamoyl phosphate synthase small chain</fullName>
        <ecNumber evidence="8">6.3.5.5</ecNumber>
    </recommendedName>
    <alternativeName>
        <fullName evidence="8">Carbamoyl phosphate synthetase glutamine chain</fullName>
    </alternativeName>
</protein>
<feature type="binding site" evidence="8">
    <location>
        <position position="309"/>
    </location>
    <ligand>
        <name>L-glutamine</name>
        <dbReference type="ChEBI" id="CHEBI:58359"/>
    </ligand>
</feature>
<dbReference type="RefSeq" id="WP_079977934.1">
    <property type="nucleotide sequence ID" value="NZ_CCEJ010000001.1"/>
</dbReference>
<dbReference type="InterPro" id="IPR017926">
    <property type="entry name" value="GATASE"/>
</dbReference>
<dbReference type="InterPro" id="IPR002474">
    <property type="entry name" value="CarbamoylP_synth_ssu_N"/>
</dbReference>
<dbReference type="eggNOG" id="COG0505">
    <property type="taxonomic scope" value="Bacteria"/>
</dbReference>
<dbReference type="GO" id="GO:0044205">
    <property type="term" value="P:'de novo' UMP biosynthetic process"/>
    <property type="evidence" value="ECO:0007669"/>
    <property type="project" value="UniProtKB-UniRule"/>
</dbReference>
<keyword evidence="6 8" id="KW-0315">Glutamine amidotransferase</keyword>
<dbReference type="UniPathway" id="UPA00070">
    <property type="reaction ID" value="UER00115"/>
</dbReference>
<accession>A0A090DWB2</accession>
<keyword evidence="11" id="KW-1185">Reference proteome</keyword>
<dbReference type="PRINTS" id="PR00099">
    <property type="entry name" value="CPSGATASE"/>
</dbReference>
<comment type="subunit">
    <text evidence="8">Composed of two chains; the small (or glutamine) chain promotes the hydrolysis of glutamine to ammonia, which is used by the large (or ammonia) chain to synthesize carbamoyl phosphate. Tetramer of heterodimers (alpha,beta)4.</text>
</comment>
<dbReference type="InterPro" id="IPR035686">
    <property type="entry name" value="CPSase_GATase1"/>
</dbReference>
<dbReference type="InterPro" id="IPR006274">
    <property type="entry name" value="CarbamoylP_synth_ssu"/>
</dbReference>
<proteinExistence type="inferred from homology"/>
<dbReference type="GO" id="GO:0006541">
    <property type="term" value="P:glutamine metabolic process"/>
    <property type="evidence" value="ECO:0007669"/>
    <property type="project" value="InterPro"/>
</dbReference>
<comment type="pathway">
    <text evidence="8">Pyrimidine metabolism; UMP biosynthesis via de novo pathway; (S)-dihydroorotate from bicarbonate: step 1/3.</text>
</comment>
<feature type="active site" description="Nucleophile" evidence="8">
    <location>
        <position position="267"/>
    </location>
</feature>
<feature type="binding site" evidence="8">
    <location>
        <position position="311"/>
    </location>
    <ligand>
        <name>L-glutamine</name>
        <dbReference type="ChEBI" id="CHEBI:58359"/>
    </ligand>
</feature>
<reference evidence="10" key="1">
    <citation type="submission" date="2013-12" db="EMBL/GenBank/DDBJ databases">
        <authorList>
            <person name="Linke B."/>
        </authorList>
    </citation>
    <scope>NUCLEOTIDE SEQUENCE [LARGE SCALE GENOMIC DNA]</scope>
    <source>
        <strain evidence="10">CRIB-18</strain>
    </source>
</reference>
<keyword evidence="4 8" id="KW-0547">Nucleotide-binding</keyword>
<dbReference type="Pfam" id="PF00988">
    <property type="entry name" value="CPSase_sm_chain"/>
    <property type="match status" value="1"/>
</dbReference>
<dbReference type="Gene3D" id="3.50.30.20">
    <property type="entry name" value="Carbamoyl-phosphate synthase small subunit, N-terminal domain"/>
    <property type="match status" value="1"/>
</dbReference>
<dbReference type="GO" id="GO:0006207">
    <property type="term" value="P:'de novo' pyrimidine nucleobase biosynthetic process"/>
    <property type="evidence" value="ECO:0007669"/>
    <property type="project" value="InterPro"/>
</dbReference>
<feature type="binding site" evidence="8">
    <location>
        <position position="268"/>
    </location>
    <ligand>
        <name>L-glutamine</name>
        <dbReference type="ChEBI" id="CHEBI:58359"/>
    </ligand>
</feature>
<dbReference type="GO" id="GO:0004088">
    <property type="term" value="F:carbamoyl-phosphate synthase (glutamine-hydrolyzing) activity"/>
    <property type="evidence" value="ECO:0007669"/>
    <property type="project" value="UniProtKB-UniRule"/>
</dbReference>
<comment type="pathway">
    <text evidence="1 8">Amino-acid biosynthesis; L-arginine biosynthesis; carbamoyl phosphate from bicarbonate: step 1/1.</text>
</comment>
<evidence type="ECO:0000256" key="4">
    <source>
        <dbReference type="ARBA" id="ARBA00022741"/>
    </source>
</evidence>
<feature type="domain" description="Carbamoyl-phosphate synthase small subunit N-terminal" evidence="9">
    <location>
        <begin position="27"/>
        <end position="159"/>
    </location>
</feature>
<dbReference type="PRINTS" id="PR00097">
    <property type="entry name" value="ANTSNTHASEII"/>
</dbReference>
<dbReference type="CDD" id="cd01744">
    <property type="entry name" value="GATase1_CPSase"/>
    <property type="match status" value="1"/>
</dbReference>
<dbReference type="SUPFAM" id="SSF52317">
    <property type="entry name" value="Class I glutamine amidotransferase-like"/>
    <property type="match status" value="1"/>
</dbReference>
<dbReference type="Pfam" id="PF00117">
    <property type="entry name" value="GATase"/>
    <property type="match status" value="1"/>
</dbReference>
<dbReference type="Proteomes" id="UP000031552">
    <property type="component" value="Unassembled WGS sequence"/>
</dbReference>
<feature type="binding site" evidence="8">
    <location>
        <position position="271"/>
    </location>
    <ligand>
        <name>L-glutamine</name>
        <dbReference type="ChEBI" id="CHEBI:58359"/>
    </ligand>
</feature>
<comment type="similarity">
    <text evidence="2 8">Belongs to the CarA family.</text>
</comment>
<dbReference type="GO" id="GO:0006526">
    <property type="term" value="P:L-arginine biosynthetic process"/>
    <property type="evidence" value="ECO:0007669"/>
    <property type="project" value="UniProtKB-UniRule"/>
</dbReference>
<keyword evidence="8" id="KW-0665">Pyrimidine biosynthesis</keyword>
<feature type="active site" evidence="8">
    <location>
        <position position="353"/>
    </location>
</feature>
<name>A0A090DWB2_9BACT</name>
<evidence type="ECO:0000313" key="11">
    <source>
        <dbReference type="Proteomes" id="UP000031552"/>
    </source>
</evidence>
<dbReference type="STRING" id="1437425.CSEC_0345"/>
<dbReference type="GO" id="GO:0005524">
    <property type="term" value="F:ATP binding"/>
    <property type="evidence" value="ECO:0007669"/>
    <property type="project" value="UniProtKB-UniRule"/>
</dbReference>
<dbReference type="PANTHER" id="PTHR43418:SF7">
    <property type="entry name" value="CARBAMOYL-PHOSPHATE SYNTHASE SMALL CHAIN"/>
    <property type="match status" value="1"/>
</dbReference>
<sequence length="372" mass="41806">MELLAPAPLLGKPPLDVSEFLDTSLFHDSFLILENGQTFSGISPNWLKGSLVGEVVFTTGMTGYEASLTDPSYAGQILVFTFPLIGNYGVPSKSYFESEKIFAKGVVVSNICQNWSHNTGVQSFLEWLNEQNIPLIMEVDTRALTKVIREKGTLKGVISEREFIQKEFELKTETFFGKEVSIKEPMIYGQKGKTIIAVDCGMKTNILRNLQKHPLIIKRVPYNYDYSQEDFDGVFLSNGPGNPEDYKETIVILKKAMRKKKPIFGICLGVQILSLATDAKTYKLPYGHRGHNQPCMDLSTKKCYMTSQNHGYAIKEDSLSSDWIVSFKNLNDNTVEGIKHLHYPFSGVQFHPEAAPGPTDTEWLFEQFTASL</sequence>
<dbReference type="GO" id="GO:0004359">
    <property type="term" value="F:glutaminase activity"/>
    <property type="evidence" value="ECO:0007669"/>
    <property type="project" value="RHEA"/>
</dbReference>
<dbReference type="SUPFAM" id="SSF52021">
    <property type="entry name" value="Carbamoyl phosphate synthetase, small subunit N-terminal domain"/>
    <property type="match status" value="1"/>
</dbReference>